<dbReference type="EMBL" id="QPFP01000042">
    <property type="protein sequence ID" value="TEB27173.1"/>
    <property type="molecule type" value="Genomic_DNA"/>
</dbReference>
<dbReference type="AlphaFoldDB" id="A0A4Y7SZ80"/>
<comment type="caution">
    <text evidence="1">The sequence shown here is derived from an EMBL/GenBank/DDBJ whole genome shotgun (WGS) entry which is preliminary data.</text>
</comment>
<gene>
    <name evidence="1" type="ORF">FA13DRAFT_961196</name>
</gene>
<name>A0A4Y7SZ80_COPMI</name>
<dbReference type="Proteomes" id="UP000298030">
    <property type="component" value="Unassembled WGS sequence"/>
</dbReference>
<sequence>MKTPSFERGPPPMSCVALFGKRVVLLPSRLTGISADPINHSGGLTSLPYGTLSLTQRPAFKFPGFLRRLVALLRTSGLSTGWLPRNEVAWRRPVFRSVESRSLPALYFDGRSAPDVAHASYRQLQGIDLHQTSSPHFEPRARLWGRYAAMISHIRCRSFSRPSLSLEIGAGGP</sequence>
<evidence type="ECO:0000313" key="1">
    <source>
        <dbReference type="EMBL" id="TEB27173.1"/>
    </source>
</evidence>
<proteinExistence type="predicted"/>
<accession>A0A4Y7SZ80</accession>
<protein>
    <submittedName>
        <fullName evidence="1">Uncharacterized protein</fullName>
    </submittedName>
</protein>
<organism evidence="1 2">
    <name type="scientific">Coprinellus micaceus</name>
    <name type="common">Glistening ink-cap mushroom</name>
    <name type="synonym">Coprinus micaceus</name>
    <dbReference type="NCBI Taxonomy" id="71717"/>
    <lineage>
        <taxon>Eukaryota</taxon>
        <taxon>Fungi</taxon>
        <taxon>Dikarya</taxon>
        <taxon>Basidiomycota</taxon>
        <taxon>Agaricomycotina</taxon>
        <taxon>Agaricomycetes</taxon>
        <taxon>Agaricomycetidae</taxon>
        <taxon>Agaricales</taxon>
        <taxon>Agaricineae</taxon>
        <taxon>Psathyrellaceae</taxon>
        <taxon>Coprinellus</taxon>
    </lineage>
</organism>
<keyword evidence="2" id="KW-1185">Reference proteome</keyword>
<evidence type="ECO:0000313" key="2">
    <source>
        <dbReference type="Proteomes" id="UP000298030"/>
    </source>
</evidence>
<reference evidence="1 2" key="1">
    <citation type="journal article" date="2019" name="Nat. Ecol. Evol.">
        <title>Megaphylogeny resolves global patterns of mushroom evolution.</title>
        <authorList>
            <person name="Varga T."/>
            <person name="Krizsan K."/>
            <person name="Foldi C."/>
            <person name="Dima B."/>
            <person name="Sanchez-Garcia M."/>
            <person name="Sanchez-Ramirez S."/>
            <person name="Szollosi G.J."/>
            <person name="Szarkandi J.G."/>
            <person name="Papp V."/>
            <person name="Albert L."/>
            <person name="Andreopoulos W."/>
            <person name="Angelini C."/>
            <person name="Antonin V."/>
            <person name="Barry K.W."/>
            <person name="Bougher N.L."/>
            <person name="Buchanan P."/>
            <person name="Buyck B."/>
            <person name="Bense V."/>
            <person name="Catcheside P."/>
            <person name="Chovatia M."/>
            <person name="Cooper J."/>
            <person name="Damon W."/>
            <person name="Desjardin D."/>
            <person name="Finy P."/>
            <person name="Geml J."/>
            <person name="Haridas S."/>
            <person name="Hughes K."/>
            <person name="Justo A."/>
            <person name="Karasinski D."/>
            <person name="Kautmanova I."/>
            <person name="Kiss B."/>
            <person name="Kocsube S."/>
            <person name="Kotiranta H."/>
            <person name="LaButti K.M."/>
            <person name="Lechner B.E."/>
            <person name="Liimatainen K."/>
            <person name="Lipzen A."/>
            <person name="Lukacs Z."/>
            <person name="Mihaltcheva S."/>
            <person name="Morgado L.N."/>
            <person name="Niskanen T."/>
            <person name="Noordeloos M.E."/>
            <person name="Ohm R.A."/>
            <person name="Ortiz-Santana B."/>
            <person name="Ovrebo C."/>
            <person name="Racz N."/>
            <person name="Riley R."/>
            <person name="Savchenko A."/>
            <person name="Shiryaev A."/>
            <person name="Soop K."/>
            <person name="Spirin V."/>
            <person name="Szebenyi C."/>
            <person name="Tomsovsky M."/>
            <person name="Tulloss R.E."/>
            <person name="Uehling J."/>
            <person name="Grigoriev I.V."/>
            <person name="Vagvolgyi C."/>
            <person name="Papp T."/>
            <person name="Martin F.M."/>
            <person name="Miettinen O."/>
            <person name="Hibbett D.S."/>
            <person name="Nagy L.G."/>
        </authorList>
    </citation>
    <scope>NUCLEOTIDE SEQUENCE [LARGE SCALE GENOMIC DNA]</scope>
    <source>
        <strain evidence="1 2">FP101781</strain>
    </source>
</reference>